<dbReference type="AlphaFoldDB" id="A0A1T4R1S0"/>
<organism evidence="2 3">
    <name type="scientific">Pilibacter termitis</name>
    <dbReference type="NCBI Taxonomy" id="263852"/>
    <lineage>
        <taxon>Bacteria</taxon>
        <taxon>Bacillati</taxon>
        <taxon>Bacillota</taxon>
        <taxon>Bacilli</taxon>
        <taxon>Lactobacillales</taxon>
        <taxon>Enterococcaceae</taxon>
        <taxon>Pilibacter</taxon>
    </lineage>
</organism>
<dbReference type="SUPFAM" id="SSF52317">
    <property type="entry name" value="Class I glutamine amidotransferase-like"/>
    <property type="match status" value="1"/>
</dbReference>
<dbReference type="InterPro" id="IPR029062">
    <property type="entry name" value="Class_I_gatase-like"/>
</dbReference>
<sequence>MKNIACFLGDFYHAHDDYLTFLREVLENQPDIELTDYPLADLGRILEEKPDLIIFSLENRLNPEERNVLTWLTDELDEKIEQFVAQGGAWLALHAGMSCYPENSKYIHSVLKGYFVEHFEQTIVHYEESGKERFSFLDEHYFVNVQEKETTILMRSSSNQGKSIALWRHEYFDGKVVCYTPTHTQEGFKDKANQKELLIQILWCIEKLRGAF</sequence>
<dbReference type="Gene3D" id="3.40.50.880">
    <property type="match status" value="1"/>
</dbReference>
<dbReference type="RefSeq" id="WP_078808303.1">
    <property type="nucleotide sequence ID" value="NZ_FUXI01000037.1"/>
</dbReference>
<dbReference type="InterPro" id="IPR029010">
    <property type="entry name" value="ThuA-like"/>
</dbReference>
<proteinExistence type="predicted"/>
<accession>A0A1T4R1S0</accession>
<reference evidence="2 3" key="1">
    <citation type="submission" date="2017-02" db="EMBL/GenBank/DDBJ databases">
        <authorList>
            <person name="Peterson S.W."/>
        </authorList>
    </citation>
    <scope>NUCLEOTIDE SEQUENCE [LARGE SCALE GENOMIC DNA]</scope>
    <source>
        <strain evidence="2 3">ATCC BAA-1030</strain>
    </source>
</reference>
<name>A0A1T4R1S0_9ENTE</name>
<dbReference type="EMBL" id="FUXI01000037">
    <property type="protein sequence ID" value="SKA09671.1"/>
    <property type="molecule type" value="Genomic_DNA"/>
</dbReference>
<protein>
    <submittedName>
        <fullName evidence="2">Trehalose utilisation</fullName>
    </submittedName>
</protein>
<evidence type="ECO:0000259" key="1">
    <source>
        <dbReference type="Pfam" id="PF06283"/>
    </source>
</evidence>
<dbReference type="OrthoDB" id="9812305at2"/>
<dbReference type="Proteomes" id="UP000190328">
    <property type="component" value="Unassembled WGS sequence"/>
</dbReference>
<dbReference type="Pfam" id="PF06283">
    <property type="entry name" value="ThuA"/>
    <property type="match status" value="1"/>
</dbReference>
<evidence type="ECO:0000313" key="2">
    <source>
        <dbReference type="EMBL" id="SKA09671.1"/>
    </source>
</evidence>
<dbReference type="STRING" id="263852.SAMN02745116_02403"/>
<gene>
    <name evidence="2" type="ORF">SAMN02745116_02403</name>
</gene>
<feature type="domain" description="ThuA-like" evidence="1">
    <location>
        <begin position="70"/>
        <end position="203"/>
    </location>
</feature>
<evidence type="ECO:0000313" key="3">
    <source>
        <dbReference type="Proteomes" id="UP000190328"/>
    </source>
</evidence>
<keyword evidence="3" id="KW-1185">Reference proteome</keyword>